<evidence type="ECO:0000256" key="6">
    <source>
        <dbReference type="ARBA" id="ARBA00022723"/>
    </source>
</evidence>
<dbReference type="AlphaFoldDB" id="A0A1I5I2K3"/>
<protein>
    <recommendedName>
        <fullName evidence="3">FAD:protein FMN transferase</fullName>
        <ecNumber evidence="2">2.7.1.180</ecNumber>
    </recommendedName>
    <alternativeName>
        <fullName evidence="9">Flavin transferase</fullName>
    </alternativeName>
</protein>
<keyword evidence="6" id="KW-0479">Metal-binding</keyword>
<evidence type="ECO:0000256" key="10">
    <source>
        <dbReference type="ARBA" id="ARBA00048540"/>
    </source>
</evidence>
<organism evidence="11 12">
    <name type="scientific">Amycolatopsis rubida</name>
    <dbReference type="NCBI Taxonomy" id="112413"/>
    <lineage>
        <taxon>Bacteria</taxon>
        <taxon>Bacillati</taxon>
        <taxon>Actinomycetota</taxon>
        <taxon>Actinomycetes</taxon>
        <taxon>Pseudonocardiales</taxon>
        <taxon>Pseudonocardiaceae</taxon>
        <taxon>Amycolatopsis</taxon>
    </lineage>
</organism>
<evidence type="ECO:0000256" key="9">
    <source>
        <dbReference type="ARBA" id="ARBA00031306"/>
    </source>
</evidence>
<evidence type="ECO:0000256" key="2">
    <source>
        <dbReference type="ARBA" id="ARBA00011955"/>
    </source>
</evidence>
<keyword evidence="5" id="KW-0808">Transferase</keyword>
<dbReference type="RefSeq" id="WP_093572918.1">
    <property type="nucleotide sequence ID" value="NZ_FOWC01000002.1"/>
</dbReference>
<dbReference type="InterPro" id="IPR024932">
    <property type="entry name" value="ApbE"/>
</dbReference>
<dbReference type="Gene3D" id="3.10.520.10">
    <property type="entry name" value="ApbE-like domains"/>
    <property type="match status" value="1"/>
</dbReference>
<reference evidence="11 12" key="1">
    <citation type="submission" date="2016-10" db="EMBL/GenBank/DDBJ databases">
        <authorList>
            <person name="de Groot N.N."/>
        </authorList>
    </citation>
    <scope>NUCLEOTIDE SEQUENCE [LARGE SCALE GENOMIC DNA]</scope>
    <source>
        <strain evidence="11 12">DSM 44637</strain>
    </source>
</reference>
<dbReference type="PANTHER" id="PTHR30040">
    <property type="entry name" value="THIAMINE BIOSYNTHESIS LIPOPROTEIN APBE"/>
    <property type="match status" value="1"/>
</dbReference>
<evidence type="ECO:0000256" key="5">
    <source>
        <dbReference type="ARBA" id="ARBA00022679"/>
    </source>
</evidence>
<comment type="cofactor">
    <cofactor evidence="1">
        <name>Mg(2+)</name>
        <dbReference type="ChEBI" id="CHEBI:18420"/>
    </cofactor>
</comment>
<dbReference type="InterPro" id="IPR003374">
    <property type="entry name" value="ApbE-like_sf"/>
</dbReference>
<dbReference type="GO" id="GO:0046872">
    <property type="term" value="F:metal ion binding"/>
    <property type="evidence" value="ECO:0007669"/>
    <property type="project" value="UniProtKB-KW"/>
</dbReference>
<keyword evidence="11" id="KW-0449">Lipoprotein</keyword>
<keyword evidence="7" id="KW-0274">FAD</keyword>
<name>A0A1I5I2K3_9PSEU</name>
<gene>
    <name evidence="11" type="ORF">SAMN05421854_102232</name>
</gene>
<dbReference type="GO" id="GO:0016740">
    <property type="term" value="F:transferase activity"/>
    <property type="evidence" value="ECO:0007669"/>
    <property type="project" value="UniProtKB-KW"/>
</dbReference>
<evidence type="ECO:0000256" key="3">
    <source>
        <dbReference type="ARBA" id="ARBA00016337"/>
    </source>
</evidence>
<dbReference type="PANTHER" id="PTHR30040:SF2">
    <property type="entry name" value="FAD:PROTEIN FMN TRANSFERASE"/>
    <property type="match status" value="1"/>
</dbReference>
<sequence length="308" mass="31587">MTGPYSAAFPALGTTARVLVTEEAALGPAAALLRTRLAELDRASSRFRTDSEISALHRAAGRAVEVSPLLADALSAALRASWLSGGLVDPTVGGSMAALGYDRDFAEITDGPAAAPVPAPGSHWVLFEPARRIVVLPRGVTLDLGATAKAFAADRTAAEIAHRAGCGVLVNLGGDLAVAGPAPEGGWRIAIGDDHADAVARPDTTVTLTSGGLATSGVARRTWRRGGRVVHHIVDPRTGESADPCWRTVSVAAESCVDANTASTASVVLGVAALDWLRSRGLPARLVSSRGAVRTTAGWPGDSRERAS</sequence>
<evidence type="ECO:0000256" key="8">
    <source>
        <dbReference type="ARBA" id="ARBA00022842"/>
    </source>
</evidence>
<dbReference type="Pfam" id="PF02424">
    <property type="entry name" value="ApbE"/>
    <property type="match status" value="1"/>
</dbReference>
<dbReference type="Proteomes" id="UP000199137">
    <property type="component" value="Unassembled WGS sequence"/>
</dbReference>
<comment type="catalytic activity">
    <reaction evidence="10">
        <text>L-threonyl-[protein] + FAD = FMN-L-threonyl-[protein] + AMP + H(+)</text>
        <dbReference type="Rhea" id="RHEA:36847"/>
        <dbReference type="Rhea" id="RHEA-COMP:11060"/>
        <dbReference type="Rhea" id="RHEA-COMP:11061"/>
        <dbReference type="ChEBI" id="CHEBI:15378"/>
        <dbReference type="ChEBI" id="CHEBI:30013"/>
        <dbReference type="ChEBI" id="CHEBI:57692"/>
        <dbReference type="ChEBI" id="CHEBI:74257"/>
        <dbReference type="ChEBI" id="CHEBI:456215"/>
        <dbReference type="EC" id="2.7.1.180"/>
    </reaction>
</comment>
<keyword evidence="8" id="KW-0460">Magnesium</keyword>
<dbReference type="OrthoDB" id="9778595at2"/>
<keyword evidence="4" id="KW-0285">Flavoprotein</keyword>
<dbReference type="EMBL" id="FOWC01000002">
    <property type="protein sequence ID" value="SFO54834.1"/>
    <property type="molecule type" value="Genomic_DNA"/>
</dbReference>
<evidence type="ECO:0000313" key="12">
    <source>
        <dbReference type="Proteomes" id="UP000199137"/>
    </source>
</evidence>
<evidence type="ECO:0000256" key="1">
    <source>
        <dbReference type="ARBA" id="ARBA00001946"/>
    </source>
</evidence>
<dbReference type="SUPFAM" id="SSF143631">
    <property type="entry name" value="ApbE-like"/>
    <property type="match status" value="1"/>
</dbReference>
<evidence type="ECO:0000256" key="4">
    <source>
        <dbReference type="ARBA" id="ARBA00022630"/>
    </source>
</evidence>
<dbReference type="STRING" id="112413.SAMN05421854_102232"/>
<proteinExistence type="predicted"/>
<accession>A0A1I5I2K3</accession>
<dbReference type="EC" id="2.7.1.180" evidence="2"/>
<evidence type="ECO:0000256" key="7">
    <source>
        <dbReference type="ARBA" id="ARBA00022827"/>
    </source>
</evidence>
<evidence type="ECO:0000313" key="11">
    <source>
        <dbReference type="EMBL" id="SFO54834.1"/>
    </source>
</evidence>